<dbReference type="GO" id="GO:0008017">
    <property type="term" value="F:microtubule binding"/>
    <property type="evidence" value="ECO:0007669"/>
    <property type="project" value="InterPro"/>
</dbReference>
<dbReference type="GO" id="GO:0007059">
    <property type="term" value="P:chromosome segregation"/>
    <property type="evidence" value="ECO:0007669"/>
    <property type="project" value="TreeGrafter"/>
</dbReference>
<keyword evidence="4" id="KW-0493">Microtubule</keyword>
<evidence type="ECO:0000256" key="7">
    <source>
        <dbReference type="SAM" id="Coils"/>
    </source>
</evidence>
<dbReference type="InterPro" id="IPR033494">
    <property type="entry name" value="NUDE"/>
</dbReference>
<evidence type="ECO:0000256" key="8">
    <source>
        <dbReference type="SAM" id="MobiDB-lite"/>
    </source>
</evidence>
<feature type="transmembrane region" description="Helical" evidence="9">
    <location>
        <begin position="839"/>
        <end position="862"/>
    </location>
</feature>
<name>A0A238FA59_9BASI</name>
<dbReference type="Pfam" id="PF08660">
    <property type="entry name" value="Alg14"/>
    <property type="match status" value="1"/>
</dbReference>
<dbReference type="GO" id="GO:0051642">
    <property type="term" value="P:centrosome localization"/>
    <property type="evidence" value="ECO:0007669"/>
    <property type="project" value="TreeGrafter"/>
</dbReference>
<keyword evidence="9" id="KW-0472">Membrane</keyword>
<feature type="compositionally biased region" description="Low complexity" evidence="8">
    <location>
        <begin position="532"/>
        <end position="554"/>
    </location>
</feature>
<feature type="coiled-coil region" evidence="7">
    <location>
        <begin position="14"/>
        <end position="73"/>
    </location>
</feature>
<feature type="compositionally biased region" description="Low complexity" evidence="8">
    <location>
        <begin position="465"/>
        <end position="477"/>
    </location>
</feature>
<feature type="compositionally biased region" description="Polar residues" evidence="8">
    <location>
        <begin position="601"/>
        <end position="622"/>
    </location>
</feature>
<dbReference type="GO" id="GO:0006488">
    <property type="term" value="P:dolichol-linked oligosaccharide biosynthetic process"/>
    <property type="evidence" value="ECO:0007669"/>
    <property type="project" value="InterPro"/>
</dbReference>
<feature type="region of interest" description="Disordered" evidence="8">
    <location>
        <begin position="169"/>
        <end position="190"/>
    </location>
</feature>
<keyword evidence="12" id="KW-1185">Reference proteome</keyword>
<dbReference type="GO" id="GO:0005874">
    <property type="term" value="C:microtubule"/>
    <property type="evidence" value="ECO:0007669"/>
    <property type="project" value="UniProtKB-KW"/>
</dbReference>
<evidence type="ECO:0000256" key="1">
    <source>
        <dbReference type="ARBA" id="ARBA00004245"/>
    </source>
</evidence>
<dbReference type="Gene3D" id="3.40.50.2000">
    <property type="entry name" value="Glycogen Phosphorylase B"/>
    <property type="match status" value="1"/>
</dbReference>
<evidence type="ECO:0000256" key="4">
    <source>
        <dbReference type="ARBA" id="ARBA00022701"/>
    </source>
</evidence>
<evidence type="ECO:0000256" key="2">
    <source>
        <dbReference type="ARBA" id="ARBA00007429"/>
    </source>
</evidence>
<dbReference type="Proteomes" id="UP000198372">
    <property type="component" value="Unassembled WGS sequence"/>
</dbReference>
<dbReference type="InterPro" id="IPR013969">
    <property type="entry name" value="Oligosacch_biosynth_Alg14"/>
</dbReference>
<dbReference type="GO" id="GO:0047496">
    <property type="term" value="P:vesicle transport along microtubule"/>
    <property type="evidence" value="ECO:0007669"/>
    <property type="project" value="TreeGrafter"/>
</dbReference>
<sequence>MKSEPSFASPETAIAHYRDLVNSLQSQLTDANDDIKEFTESSKELQDELEQELARMEKSEKEMRRGLDEARTDVEQWKVRPIQAFDCTHGEKKLDGVCATTNEEASQPAFDEATTNRSTQLSRRVHDMQHLSDRRYTTALREHTATMTHMQRELESLRTSEKQLRTKLRDMELDNDDLEKSEREKDSSLQDLENRYGKSIERIALLEEELVNKAQLDEEVQRLKDELRDLHEEMAVVRSQAATTYPLAYPRATTPTRTTPSPQPAPTSDTDQLGQDEEDAFATPTKANPQPVSTTPFSPPSISLVNPTPARSTTHSSRSFASASTSTSSSLTDAFGTPILPSPPPPVPDIPAAYRPSSGSGAALARSTAKRDLAHTAAASTPSRIGTPKSVREKRADGMIRDMRDMTDRVRQLTSRLDSRRNLSNMNGTSSGIPRASFGSPGGASSLTRSTTAKRLTALSTSTLGRSVTSGSSGPSSAVERMSHGRTSSRSNRTSTEEERLTSQSTRPPSRSGMRISLGRTSIPVRPPSRLSSLSASTATTTSMTSTNGLGMSSRSGTPSLRDSRSPTPSFAGPQARPRAPWGAPQLATSTRARRAPSASYETGSGFSSARPSSVVSNTSSLGVGRPSSAIEARRPSSRNEMLGTSIAPSGARRPSSGLGLSTHGHGGLRRPSIVGGGKIDGRLAMELRRWMQLLAAVILLITLAIIRLVWVIRATHANTSPHRKRRRPLRKPDEPASLAVFLGSGGHTAEMMRLLSGVDWERYTTRTYLIGMGDKMSEDKALALERSINGGRFTILRIPRARKVHQSYLTSPFTTLYSLSYCLWFLTLVPLVNRSPGLVFADVVLLNGPGSCVPIVLASFLPREQTELTIPHAPVEKKKLLGLSSPGLIYIESLARTRRLSASARLVRPFVDRFFVQWESLRDALRRGDGDNEGKNERWRLKARAECQGWLV</sequence>
<evidence type="ECO:0000256" key="6">
    <source>
        <dbReference type="ARBA" id="ARBA00023212"/>
    </source>
</evidence>
<dbReference type="GO" id="GO:0000132">
    <property type="term" value="P:establishment of mitotic spindle orientation"/>
    <property type="evidence" value="ECO:0007669"/>
    <property type="project" value="TreeGrafter"/>
</dbReference>
<dbReference type="EMBL" id="FMSP01000006">
    <property type="protein sequence ID" value="SCV70732.1"/>
    <property type="molecule type" value="Genomic_DNA"/>
</dbReference>
<dbReference type="PANTHER" id="PTHR10921">
    <property type="entry name" value="NUCLEAR DISTRIBUTION PROTEIN NUDE HOMOLOG 1"/>
    <property type="match status" value="1"/>
</dbReference>
<feature type="domain" description="NUDE" evidence="10">
    <location>
        <begin position="188"/>
        <end position="330"/>
    </location>
</feature>
<feature type="transmembrane region" description="Helical" evidence="9">
    <location>
        <begin position="808"/>
        <end position="827"/>
    </location>
</feature>
<feature type="compositionally biased region" description="Low complexity" evidence="8">
    <location>
        <begin position="246"/>
        <end position="271"/>
    </location>
</feature>
<feature type="region of interest" description="Disordered" evidence="8">
    <location>
        <begin position="246"/>
        <end position="673"/>
    </location>
</feature>
<accession>A0A238FA59</accession>
<evidence type="ECO:0000313" key="11">
    <source>
        <dbReference type="EMBL" id="SCV70732.1"/>
    </source>
</evidence>
<protein>
    <submittedName>
        <fullName evidence="11">BQ2448_3494 protein</fullName>
    </submittedName>
</protein>
<dbReference type="GO" id="GO:0007020">
    <property type="term" value="P:microtubule nucleation"/>
    <property type="evidence" value="ECO:0007669"/>
    <property type="project" value="TreeGrafter"/>
</dbReference>
<reference evidence="12" key="1">
    <citation type="submission" date="2016-09" db="EMBL/GenBank/DDBJ databases">
        <authorList>
            <person name="Jeantristanb JTB J.-T."/>
            <person name="Ricardo R."/>
        </authorList>
    </citation>
    <scope>NUCLEOTIDE SEQUENCE [LARGE SCALE GENOMIC DNA]</scope>
</reference>
<organism evidence="11 12">
    <name type="scientific">Microbotryum intermedium</name>
    <dbReference type="NCBI Taxonomy" id="269621"/>
    <lineage>
        <taxon>Eukaryota</taxon>
        <taxon>Fungi</taxon>
        <taxon>Dikarya</taxon>
        <taxon>Basidiomycota</taxon>
        <taxon>Pucciniomycotina</taxon>
        <taxon>Microbotryomycetes</taxon>
        <taxon>Microbotryales</taxon>
        <taxon>Microbotryaceae</taxon>
        <taxon>Microbotryum</taxon>
    </lineage>
</organism>
<evidence type="ECO:0000256" key="3">
    <source>
        <dbReference type="ARBA" id="ARBA00022490"/>
    </source>
</evidence>
<evidence type="ECO:0000256" key="9">
    <source>
        <dbReference type="SAM" id="Phobius"/>
    </source>
</evidence>
<feature type="compositionally biased region" description="Pro residues" evidence="8">
    <location>
        <begin position="340"/>
        <end position="349"/>
    </location>
</feature>
<feature type="compositionally biased region" description="Polar residues" evidence="8">
    <location>
        <begin position="555"/>
        <end position="569"/>
    </location>
</feature>
<dbReference type="AlphaFoldDB" id="A0A238FA59"/>
<keyword evidence="3" id="KW-0963">Cytoplasm</keyword>
<feature type="compositionally biased region" description="Polar residues" evidence="8">
    <location>
        <begin position="422"/>
        <end position="432"/>
    </location>
</feature>
<gene>
    <name evidence="11" type="ORF">BQ2448_3494</name>
</gene>
<dbReference type="OrthoDB" id="17098at2759"/>
<dbReference type="InterPro" id="IPR006964">
    <property type="entry name" value="NUDE_dom"/>
</dbReference>
<keyword evidence="9" id="KW-0812">Transmembrane</keyword>
<feature type="compositionally biased region" description="Low complexity" evidence="8">
    <location>
        <begin position="310"/>
        <end position="330"/>
    </location>
</feature>
<comment type="subcellular location">
    <subcellularLocation>
        <location evidence="1">Cytoplasm</location>
        <location evidence="1">Cytoskeleton</location>
    </subcellularLocation>
</comment>
<evidence type="ECO:0000256" key="5">
    <source>
        <dbReference type="ARBA" id="ARBA00023054"/>
    </source>
</evidence>
<comment type="similarity">
    <text evidence="2">Belongs to the nudE family.</text>
</comment>
<dbReference type="PANTHER" id="PTHR10921:SF1">
    <property type="entry name" value="NUCLEAR DISTRIBUTION PROTEIN NUDE HOMOLOG"/>
    <property type="match status" value="1"/>
</dbReference>
<keyword evidence="5 7" id="KW-0175">Coiled coil</keyword>
<feature type="transmembrane region" description="Helical" evidence="9">
    <location>
        <begin position="691"/>
        <end position="711"/>
    </location>
</feature>
<proteinExistence type="inferred from homology"/>
<dbReference type="STRING" id="269621.A0A238FA59"/>
<dbReference type="GO" id="GO:0000776">
    <property type="term" value="C:kinetochore"/>
    <property type="evidence" value="ECO:0007669"/>
    <property type="project" value="TreeGrafter"/>
</dbReference>
<dbReference type="Pfam" id="PF04880">
    <property type="entry name" value="NUDE_C"/>
    <property type="match status" value="1"/>
</dbReference>
<keyword evidence="6" id="KW-0206">Cytoskeleton</keyword>
<evidence type="ECO:0000313" key="12">
    <source>
        <dbReference type="Proteomes" id="UP000198372"/>
    </source>
</evidence>
<feature type="compositionally biased region" description="Polar residues" evidence="8">
    <location>
        <begin position="443"/>
        <end position="464"/>
    </location>
</feature>
<feature type="compositionally biased region" description="Basic and acidic residues" evidence="8">
    <location>
        <begin position="390"/>
        <end position="421"/>
    </location>
</feature>
<evidence type="ECO:0000259" key="10">
    <source>
        <dbReference type="Pfam" id="PF04880"/>
    </source>
</evidence>
<keyword evidence="9" id="KW-1133">Transmembrane helix</keyword>
<feature type="compositionally biased region" description="Low complexity" evidence="8">
    <location>
        <begin position="588"/>
        <end position="600"/>
    </location>
</feature>
<dbReference type="GO" id="GO:0005871">
    <property type="term" value="C:kinesin complex"/>
    <property type="evidence" value="ECO:0007669"/>
    <property type="project" value="TreeGrafter"/>
</dbReference>
<dbReference type="Gene3D" id="6.10.250.1080">
    <property type="match status" value="1"/>
</dbReference>
<feature type="compositionally biased region" description="Polar residues" evidence="8">
    <location>
        <begin position="285"/>
        <end position="306"/>
    </location>
</feature>